<dbReference type="EMBL" id="BK015640">
    <property type="protein sequence ID" value="DAE17440.1"/>
    <property type="molecule type" value="Genomic_DNA"/>
</dbReference>
<evidence type="ECO:0000256" key="1">
    <source>
        <dbReference type="SAM" id="MobiDB-lite"/>
    </source>
</evidence>
<name>A0A8S5QED7_9VIRU</name>
<protein>
    <submittedName>
        <fullName evidence="2">Uncharacterized protein</fullName>
    </submittedName>
</protein>
<proteinExistence type="predicted"/>
<accession>A0A8S5QED7</accession>
<sequence>MAFYIKVTQDVATALNLTEDRNKTADGNVLLWQADIAGVPGDTVFDRAAAVGGVCLTSQQAKAEIEGVETPAEVLTPEQYHTENSEESEEKEVKDESGE</sequence>
<reference evidence="2" key="1">
    <citation type="journal article" date="2021" name="Proc. Natl. Acad. Sci. U.S.A.">
        <title>A Catalog of Tens of Thousands of Viruses from Human Metagenomes Reveals Hidden Associations with Chronic Diseases.</title>
        <authorList>
            <person name="Tisza M.J."/>
            <person name="Buck C.B."/>
        </authorList>
    </citation>
    <scope>NUCLEOTIDE SEQUENCE</scope>
    <source>
        <strain evidence="2">CtSLR2</strain>
    </source>
</reference>
<feature type="region of interest" description="Disordered" evidence="1">
    <location>
        <begin position="70"/>
        <end position="99"/>
    </location>
</feature>
<organism evidence="2">
    <name type="scientific">Phage sp. ctSLR2</name>
    <dbReference type="NCBI Taxonomy" id="2825796"/>
    <lineage>
        <taxon>Viruses</taxon>
    </lineage>
</organism>
<evidence type="ECO:0000313" key="2">
    <source>
        <dbReference type="EMBL" id="DAE17440.1"/>
    </source>
</evidence>